<accession>A0A3G7WMR0</accession>
<gene>
    <name evidence="6" type="ORF">SAMN04490197_1965</name>
</gene>
<evidence type="ECO:0000313" key="6">
    <source>
        <dbReference type="EMBL" id="SDU00973.1"/>
    </source>
</evidence>
<keyword evidence="4" id="KW-0143">Chaperone</keyword>
<evidence type="ECO:0000313" key="7">
    <source>
        <dbReference type="Proteomes" id="UP000183653"/>
    </source>
</evidence>
<evidence type="ECO:0000256" key="2">
    <source>
        <dbReference type="ARBA" id="ARBA00022490"/>
    </source>
</evidence>
<organism evidence="6 7">
    <name type="scientific">Pseudomonas orientalis</name>
    <dbReference type="NCBI Taxonomy" id="76758"/>
    <lineage>
        <taxon>Bacteria</taxon>
        <taxon>Pseudomonadati</taxon>
        <taxon>Pseudomonadota</taxon>
        <taxon>Gammaproteobacteria</taxon>
        <taxon>Pseudomonadales</taxon>
        <taxon>Pseudomonadaceae</taxon>
        <taxon>Pseudomonas</taxon>
    </lineage>
</organism>
<dbReference type="AlphaFoldDB" id="A0A3G7WMR0"/>
<protein>
    <recommendedName>
        <fullName evidence="5">Flagellar protein FliT</fullName>
    </recommendedName>
</protein>
<evidence type="ECO:0000256" key="3">
    <source>
        <dbReference type="ARBA" id="ARBA00022795"/>
    </source>
</evidence>
<keyword evidence="2" id="KW-0963">Cytoplasm</keyword>
<sequence length="118" mass="13201">MQSLHPKAPHNKAIGLEEHVMSHALQRIDQTREALVDALAARNWDAIGELDLGCRNVIDDVLSQAPVDEDALREKLESLLAVYQQLLEVTTGERQAIFEEMAQINQAKNASKVYHLFG</sequence>
<keyword evidence="7" id="KW-1185">Reference proteome</keyword>
<keyword evidence="3" id="KW-1005">Bacterial flagellum biogenesis</keyword>
<dbReference type="Pfam" id="PF05400">
    <property type="entry name" value="FliT"/>
    <property type="match status" value="1"/>
</dbReference>
<reference evidence="6 7" key="1">
    <citation type="submission" date="2016-10" db="EMBL/GenBank/DDBJ databases">
        <authorList>
            <person name="Varghese N."/>
            <person name="Submissions S."/>
        </authorList>
    </citation>
    <scope>NUCLEOTIDE SEQUENCE [LARGE SCALE GENOMIC DNA]</scope>
    <source>
        <strain evidence="6 7">BS2775</strain>
    </source>
</reference>
<comment type="subcellular location">
    <subcellularLocation>
        <location evidence="1">Cytoplasm</location>
        <location evidence="1">Cytosol</location>
    </subcellularLocation>
</comment>
<dbReference type="InterPro" id="IPR008622">
    <property type="entry name" value="FliT"/>
</dbReference>
<name>A0A3G7WMR0_9PSED</name>
<evidence type="ECO:0000256" key="4">
    <source>
        <dbReference type="ARBA" id="ARBA00023186"/>
    </source>
</evidence>
<dbReference type="EMBL" id="LT629782">
    <property type="protein sequence ID" value="SDU00973.1"/>
    <property type="molecule type" value="Genomic_DNA"/>
</dbReference>
<evidence type="ECO:0000256" key="1">
    <source>
        <dbReference type="ARBA" id="ARBA00004514"/>
    </source>
</evidence>
<evidence type="ECO:0000256" key="5">
    <source>
        <dbReference type="ARBA" id="ARBA00093797"/>
    </source>
</evidence>
<dbReference type="Proteomes" id="UP000183653">
    <property type="component" value="Chromosome I"/>
</dbReference>
<proteinExistence type="predicted"/>